<name>A0A8J7Z5D9_9CYAN</name>
<evidence type="ECO:0000259" key="1">
    <source>
        <dbReference type="PROSITE" id="PS50213"/>
    </source>
</evidence>
<dbReference type="SUPFAM" id="SSF82153">
    <property type="entry name" value="FAS1 domain"/>
    <property type="match status" value="1"/>
</dbReference>
<dbReference type="SMART" id="SM00554">
    <property type="entry name" value="FAS1"/>
    <property type="match status" value="1"/>
</dbReference>
<comment type="caution">
    <text evidence="2">The sequence shown here is derived from an EMBL/GenBank/DDBJ whole genome shotgun (WGS) entry which is preliminary data.</text>
</comment>
<dbReference type="FunFam" id="2.30.180.10:FF:000032">
    <property type="entry name" value="Fasciclin domain-containing protein, putative"/>
    <property type="match status" value="1"/>
</dbReference>
<dbReference type="PANTHER" id="PTHR10900">
    <property type="entry name" value="PERIOSTIN-RELATED"/>
    <property type="match status" value="1"/>
</dbReference>
<dbReference type="EMBL" id="WVIE01000005">
    <property type="protein sequence ID" value="NDJ16738.1"/>
    <property type="molecule type" value="Genomic_DNA"/>
</dbReference>
<dbReference type="InterPro" id="IPR050904">
    <property type="entry name" value="Adhesion/Biosynth-related"/>
</dbReference>
<proteinExistence type="predicted"/>
<dbReference type="InterPro" id="IPR000782">
    <property type="entry name" value="FAS1_domain"/>
</dbReference>
<sequence>MANLLETADQTGSFSTFLKAVNQSDLASTLNGEGPLTLLIPTDDAFAKLPEGTLEALLNDETKLKRVLMYHVVFGDVRSQDLAEIDEAPTAEGSVIAVDRSNGITVNATRVLETDLLADNGVIHSIDGVLMPAIVAGH</sequence>
<dbReference type="Gene3D" id="2.30.180.10">
    <property type="entry name" value="FAS1 domain"/>
    <property type="match status" value="1"/>
</dbReference>
<feature type="domain" description="FAS1" evidence="1">
    <location>
        <begin position="1"/>
        <end position="130"/>
    </location>
</feature>
<keyword evidence="3" id="KW-1185">Reference proteome</keyword>
<organism evidence="2 3">
    <name type="scientific">Myxacorys almedinensis A</name>
    <dbReference type="NCBI Taxonomy" id="2690445"/>
    <lineage>
        <taxon>Bacteria</taxon>
        <taxon>Bacillati</taxon>
        <taxon>Cyanobacteriota</taxon>
        <taxon>Cyanophyceae</taxon>
        <taxon>Leptolyngbyales</taxon>
        <taxon>Leptolyngbyaceae</taxon>
        <taxon>Myxacorys</taxon>
        <taxon>Myxacorys almedinensis</taxon>
    </lineage>
</organism>
<accession>A0A8J7Z5D9</accession>
<reference evidence="2" key="1">
    <citation type="submission" date="2019-12" db="EMBL/GenBank/DDBJ databases">
        <title>High-Quality draft genome sequences of three cyanobacteria isolated from the limestone walls of the Old Cathedral of Coimbra.</title>
        <authorList>
            <person name="Tiago I."/>
            <person name="Soares F."/>
            <person name="Portugal A."/>
        </authorList>
    </citation>
    <scope>NUCLEOTIDE SEQUENCE</scope>
    <source>
        <strain evidence="2">A</strain>
    </source>
</reference>
<dbReference type="InterPro" id="IPR036378">
    <property type="entry name" value="FAS1_dom_sf"/>
</dbReference>
<protein>
    <submittedName>
        <fullName evidence="2">Fasciclin domain-containing protein</fullName>
    </submittedName>
</protein>
<gene>
    <name evidence="2" type="ORF">GS601_05450</name>
</gene>
<dbReference type="GO" id="GO:0005615">
    <property type="term" value="C:extracellular space"/>
    <property type="evidence" value="ECO:0007669"/>
    <property type="project" value="TreeGrafter"/>
</dbReference>
<dbReference type="Pfam" id="PF02469">
    <property type="entry name" value="Fasciclin"/>
    <property type="match status" value="1"/>
</dbReference>
<evidence type="ECO:0000313" key="2">
    <source>
        <dbReference type="EMBL" id="NDJ16738.1"/>
    </source>
</evidence>
<dbReference type="RefSeq" id="WP_162422261.1">
    <property type="nucleotide sequence ID" value="NZ_WVIE01000005.1"/>
</dbReference>
<dbReference type="PROSITE" id="PS50213">
    <property type="entry name" value="FAS1"/>
    <property type="match status" value="1"/>
</dbReference>
<dbReference type="Proteomes" id="UP000646053">
    <property type="component" value="Unassembled WGS sequence"/>
</dbReference>
<dbReference type="PANTHER" id="PTHR10900:SF77">
    <property type="entry name" value="FI19380P1"/>
    <property type="match status" value="1"/>
</dbReference>
<evidence type="ECO:0000313" key="3">
    <source>
        <dbReference type="Proteomes" id="UP000646053"/>
    </source>
</evidence>
<dbReference type="AlphaFoldDB" id="A0A8J7Z5D9"/>